<evidence type="ECO:0000313" key="8">
    <source>
        <dbReference type="EMBL" id="MEJ6400121.1"/>
    </source>
</evidence>
<dbReference type="Gene3D" id="2.30.30.420">
    <property type="entry name" value="glucansucrase"/>
    <property type="match status" value="1"/>
</dbReference>
<dbReference type="Gene3D" id="3.20.20.470">
    <property type="entry name" value="Glucansucrase"/>
    <property type="match status" value="1"/>
</dbReference>
<evidence type="ECO:0000259" key="7">
    <source>
        <dbReference type="Pfam" id="PF02324"/>
    </source>
</evidence>
<evidence type="ECO:0000313" key="9">
    <source>
        <dbReference type="Proteomes" id="UP001370590"/>
    </source>
</evidence>
<evidence type="ECO:0000256" key="6">
    <source>
        <dbReference type="SAM" id="SignalP"/>
    </source>
</evidence>
<evidence type="ECO:0000256" key="5">
    <source>
        <dbReference type="ARBA" id="ARBA00022679"/>
    </source>
</evidence>
<feature type="domain" description="Glycoside hydrolase family 70 catalytic" evidence="7">
    <location>
        <begin position="87"/>
        <end position="875"/>
    </location>
</feature>
<dbReference type="PANTHER" id="PTHR43447">
    <property type="entry name" value="ALPHA-AMYLASE"/>
    <property type="match status" value="1"/>
</dbReference>
<gene>
    <name evidence="8" type="ORF">R4146_02860</name>
</gene>
<dbReference type="RefSeq" id="WP_339959941.1">
    <property type="nucleotide sequence ID" value="NZ_JAWMWH010000001.1"/>
</dbReference>
<keyword evidence="5" id="KW-0808">Transferase</keyword>
<evidence type="ECO:0000256" key="4">
    <source>
        <dbReference type="ARBA" id="ARBA00022676"/>
    </source>
</evidence>
<dbReference type="SUPFAM" id="SSF51445">
    <property type="entry name" value="(Trans)glycosidases"/>
    <property type="match status" value="2"/>
</dbReference>
<feature type="signal peptide" evidence="6">
    <location>
        <begin position="1"/>
        <end position="29"/>
    </location>
</feature>
<dbReference type="InterPro" id="IPR003318">
    <property type="entry name" value="Glyco_hydro70cat"/>
</dbReference>
<dbReference type="EMBL" id="JAWMWH010000001">
    <property type="protein sequence ID" value="MEJ6400121.1"/>
    <property type="molecule type" value="Genomic_DNA"/>
</dbReference>
<keyword evidence="6" id="KW-0732">Signal</keyword>
<proteinExistence type="inferred from homology"/>
<organism evidence="8 9">
    <name type="scientific">Nicoliella lavandulae</name>
    <dbReference type="NCBI Taxonomy" id="3082954"/>
    <lineage>
        <taxon>Bacteria</taxon>
        <taxon>Bacillati</taxon>
        <taxon>Bacillota</taxon>
        <taxon>Bacilli</taxon>
        <taxon>Lactobacillales</taxon>
        <taxon>Lactobacillaceae</taxon>
        <taxon>Nicoliella</taxon>
    </lineage>
</organism>
<comment type="caution">
    <text evidence="8">The sequence shown here is derived from an EMBL/GenBank/DDBJ whole genome shotgun (WGS) entry which is preliminary data.</text>
</comment>
<evidence type="ECO:0000256" key="1">
    <source>
        <dbReference type="ARBA" id="ARBA00001152"/>
    </source>
</evidence>
<feature type="chain" id="PRO_5045452532" description="dextransucrase" evidence="6">
    <location>
        <begin position="30"/>
        <end position="877"/>
    </location>
</feature>
<accession>A0ABU8SJQ9</accession>
<dbReference type="EC" id="2.4.1.5" evidence="3"/>
<evidence type="ECO:0000256" key="3">
    <source>
        <dbReference type="ARBA" id="ARBA00012592"/>
    </source>
</evidence>
<keyword evidence="9" id="KW-1185">Reference proteome</keyword>
<evidence type="ECO:0000256" key="2">
    <source>
        <dbReference type="ARBA" id="ARBA00009247"/>
    </source>
</evidence>
<keyword evidence="8" id="KW-0378">Hydrolase</keyword>
<dbReference type="InterPro" id="IPR017853">
    <property type="entry name" value="GH"/>
</dbReference>
<reference evidence="8 9" key="1">
    <citation type="submission" date="2023-10" db="EMBL/GenBank/DDBJ databases">
        <title>Nicoliella lavandulae sp. nov. isolated from Lavandula angustifolia flowers.</title>
        <authorList>
            <person name="Alcantara C."/>
            <person name="Zuniga M."/>
            <person name="Landete J.M."/>
            <person name="Monedero V."/>
        </authorList>
    </citation>
    <scope>NUCLEOTIDE SEQUENCE [LARGE SCALE GENOMIC DNA]</scope>
    <source>
        <strain evidence="8 9">Es01</strain>
    </source>
</reference>
<dbReference type="GO" id="GO:0016787">
    <property type="term" value="F:hydrolase activity"/>
    <property type="evidence" value="ECO:0007669"/>
    <property type="project" value="UniProtKB-KW"/>
</dbReference>
<comment type="catalytic activity">
    <reaction evidence="1">
        <text>[(1-&gt;6)-alpha-D-glucosyl](n) + sucrose = [(1-&gt;6)-alpha-D-glucosyl](n+1) + D-fructose</text>
        <dbReference type="Rhea" id="RHEA:18825"/>
        <dbReference type="Rhea" id="RHEA-COMP:11144"/>
        <dbReference type="Rhea" id="RHEA-COMP:11145"/>
        <dbReference type="ChEBI" id="CHEBI:17992"/>
        <dbReference type="ChEBI" id="CHEBI:18269"/>
        <dbReference type="ChEBI" id="CHEBI:37721"/>
        <dbReference type="EC" id="2.4.1.5"/>
    </reaction>
</comment>
<sequence>MINKKITWFLTAATLFVTSGMINSSPVRAARISFTQIKKYNRAYNHTAKSFTTVDGFLTADSWYRPKKILNNGKQWVNSTHHDKRPLLMSWWPNKQTQINYLNFMNNNGFGPNFSLHNNDDSQNDLNVASRQVQVAIEQKITSENGDTSWLKKLITTFVNSQPQWNIKSENYNYNDGFQGGSLLYGNSKLTPAANSKYRIINRYPNMQTGKIGYDDEGQSDGNEFLLGNDVDNSNPVVQSEDLNWVYYLTHFGDITQHDSNANFDGIRFDAVDNVDADLLNITANYFKQEYHVNQSDQNANNHMSILEDWAGKDPNYIEDHGNNQLTMDGDQHFAMINSLALPLKQRLSMKHLNEYTIVDNRSNDTTQNRAIPNYSFMRAHDSGVQELLFQIIKDKYDAKFNGGKINPTYLRKALKIYDADEKATNKKYTYYNIPASYAFMLTNKDTVPRIYYGDMYTDDGQFMAHKSPYYDAIEAMLMARIKYVAGGQRMRVQSGLLTSVRFGSGANTVKATGNAKTRTSGIGVIVGNRPNLKLKANDKIVLNMGAAHKNQDYRSVITPTSNGLATYSNDDAALVDNQSIKTNQKGQLILTGKQLKGYSNPQLSGYLSVWVPVGASANQDVRTNSSNAQRSRKQTFRSNAALDSQVIFEAFSNFQSMPKNHSQYENVVLANRVADFKKWGITYMQLPPQYRSVSGNSFVDATTQNGYAFNDRYDLGFNSPTKYGTADELANVIKTFHNNGIKSLADFVPNQLYNLPGQQVVSATRVDMNGKPIKGANINKRLYVANAISSKNNYQFKYGGAFLGELKQQHPQLFKTKQISNGQRLVANQPLKQWSAKYLNGSNIQGRGADYVLQNPADKRYYMVNHQHIYLPSSIK</sequence>
<dbReference type="Pfam" id="PF02324">
    <property type="entry name" value="Glyco_hydro_70"/>
    <property type="match status" value="1"/>
</dbReference>
<name>A0ABU8SJQ9_9LACO</name>
<dbReference type="Proteomes" id="UP001370590">
    <property type="component" value="Unassembled WGS sequence"/>
</dbReference>
<comment type="similarity">
    <text evidence="2">Belongs to the glycosyl hydrolase 70 family.</text>
</comment>
<keyword evidence="4" id="KW-0328">Glycosyltransferase</keyword>
<protein>
    <recommendedName>
        <fullName evidence="3">dextransucrase</fullName>
        <ecNumber evidence="3">2.4.1.5</ecNumber>
    </recommendedName>
</protein>